<dbReference type="KEGG" id="pspc:Strain318_000273"/>
<comment type="similarity">
    <text evidence="1">Belongs to the 'GDXG' lipolytic enzyme family.</text>
</comment>
<dbReference type="AlphaFoldDB" id="A0AA49Q3T3"/>
<evidence type="ECO:0000259" key="3">
    <source>
        <dbReference type="Pfam" id="PF07859"/>
    </source>
</evidence>
<evidence type="ECO:0000313" key="6">
    <source>
        <dbReference type="Proteomes" id="UP001229955"/>
    </source>
</evidence>
<dbReference type="InterPro" id="IPR029058">
    <property type="entry name" value="AB_hydrolase_fold"/>
</dbReference>
<evidence type="ECO:0000313" key="4">
    <source>
        <dbReference type="EMBL" id="WKW11039.1"/>
    </source>
</evidence>
<evidence type="ECO:0000256" key="1">
    <source>
        <dbReference type="ARBA" id="ARBA00010515"/>
    </source>
</evidence>
<keyword evidence="6" id="KW-1185">Reference proteome</keyword>
<feature type="domain" description="Alpha/beta hydrolase fold-3" evidence="3">
    <location>
        <begin position="75"/>
        <end position="273"/>
    </location>
</feature>
<dbReference type="InterPro" id="IPR013094">
    <property type="entry name" value="AB_hydrolase_3"/>
</dbReference>
<dbReference type="EMBL" id="CP130612">
    <property type="protein sequence ID" value="WKW11039.1"/>
    <property type="molecule type" value="Genomic_DNA"/>
</dbReference>
<proteinExistence type="inferred from homology"/>
<accession>A0AA49Q6R5</accession>
<name>A0AA49Q3T3_9BACT</name>
<dbReference type="InterPro" id="IPR002168">
    <property type="entry name" value="Lipase_GDXG_HIS_AS"/>
</dbReference>
<dbReference type="Pfam" id="PF07859">
    <property type="entry name" value="Abhydrolase_3"/>
    <property type="match status" value="1"/>
</dbReference>
<dbReference type="GO" id="GO:0016787">
    <property type="term" value="F:hydrolase activity"/>
    <property type="evidence" value="ECO:0007669"/>
    <property type="project" value="UniProtKB-KW"/>
</dbReference>
<dbReference type="Gene3D" id="3.40.50.1820">
    <property type="entry name" value="alpha/beta hydrolase"/>
    <property type="match status" value="1"/>
</dbReference>
<reference evidence="4" key="1">
    <citation type="submission" date="2023-07" db="EMBL/GenBank/DDBJ databases">
        <authorList>
            <person name="Haufschild T."/>
            <person name="Kallscheuer N."/>
            <person name="Hammer J."/>
            <person name="Kohn T."/>
            <person name="Kabuu M."/>
            <person name="Jogler M."/>
            <person name="Wohfarth N."/>
            <person name="Heuer A."/>
            <person name="Rohde M."/>
            <person name="van Teeseling M.C.F."/>
            <person name="Jogler C."/>
        </authorList>
    </citation>
    <scope>NUCLEOTIDE SEQUENCE</scope>
    <source>
        <strain evidence="4">Strain 138</strain>
        <strain evidence="5">Strain 318</strain>
    </source>
</reference>
<sequence length="304" mass="32344">MPSLRARLANLAARVLVKRVTNAPRFDLAAVRRAMASRLTMPAALPWGLRVVPSREPGLPGEWLHPRGARTGVALLFIHGGGFIAGSPRTHRSFAAWLAHRAGVAVFSLDYRLAPEHPYPAALDDCVAAVRALRARGLQVAVGGDSAGGQLAIATALRLRAAGEPMPAGLLLVCPLTDFTDASASLRTNADSEPLLGLRHRTYTLALYAGAASLTDPLISPVYGDLRGLPPMIVEASRIEVLWDDARRFVEAAQAAGVAVEFHPHDGLAHDWQLMVPFTPEANASVRRLGAWVAATARALGRIA</sequence>
<keyword evidence="2 4" id="KW-0378">Hydrolase</keyword>
<gene>
    <name evidence="4" type="ORF">Strain138_000273</name>
    <name evidence="5" type="ORF">Strain318_000273</name>
</gene>
<dbReference type="Proteomes" id="UP001229955">
    <property type="component" value="Chromosome"/>
</dbReference>
<dbReference type="PANTHER" id="PTHR48081:SF8">
    <property type="entry name" value="ALPHA_BETA HYDROLASE FOLD-3 DOMAIN-CONTAINING PROTEIN-RELATED"/>
    <property type="match status" value="1"/>
</dbReference>
<evidence type="ECO:0000313" key="5">
    <source>
        <dbReference type="EMBL" id="WKW13949.1"/>
    </source>
</evidence>
<dbReference type="SUPFAM" id="SSF53474">
    <property type="entry name" value="alpha/beta-Hydrolases"/>
    <property type="match status" value="1"/>
</dbReference>
<protein>
    <submittedName>
        <fullName evidence="4">Alpha/beta hydrolase</fullName>
    </submittedName>
</protein>
<organism evidence="4">
    <name type="scientific">Pseudogemmatithrix spongiicola</name>
    <dbReference type="NCBI Taxonomy" id="3062599"/>
    <lineage>
        <taxon>Bacteria</taxon>
        <taxon>Pseudomonadati</taxon>
        <taxon>Gemmatimonadota</taxon>
        <taxon>Gemmatimonadia</taxon>
        <taxon>Gemmatimonadales</taxon>
        <taxon>Gemmatimonadaceae</taxon>
        <taxon>Pseudogemmatithrix</taxon>
    </lineage>
</organism>
<dbReference type="PROSITE" id="PS01173">
    <property type="entry name" value="LIPASE_GDXG_HIS"/>
    <property type="match status" value="1"/>
</dbReference>
<evidence type="ECO:0000256" key="2">
    <source>
        <dbReference type="ARBA" id="ARBA00022801"/>
    </source>
</evidence>
<dbReference type="InterPro" id="IPR050300">
    <property type="entry name" value="GDXG_lipolytic_enzyme"/>
</dbReference>
<dbReference type="RefSeq" id="WP_367886744.1">
    <property type="nucleotide sequence ID" value="NZ_CP130612.1"/>
</dbReference>
<dbReference type="PANTHER" id="PTHR48081">
    <property type="entry name" value="AB HYDROLASE SUPERFAMILY PROTEIN C4A8.06C"/>
    <property type="match status" value="1"/>
</dbReference>
<accession>A0AA49Q3T3</accession>
<dbReference type="EMBL" id="CP130613">
    <property type="protein sequence ID" value="WKW13949.1"/>
    <property type="molecule type" value="Genomic_DNA"/>
</dbReference>